<dbReference type="GO" id="GO:0016887">
    <property type="term" value="F:ATP hydrolysis activity"/>
    <property type="evidence" value="ECO:0007669"/>
    <property type="project" value="InterPro"/>
</dbReference>
<dbReference type="InterPro" id="IPR050764">
    <property type="entry name" value="CbbQ/NirQ/NorQ/GpvN"/>
</dbReference>
<dbReference type="PANTHER" id="PTHR42759">
    <property type="entry name" value="MOXR FAMILY PROTEIN"/>
    <property type="match status" value="1"/>
</dbReference>
<keyword evidence="1" id="KW-0547">Nucleotide-binding</keyword>
<keyword evidence="7" id="KW-1185">Reference proteome</keyword>
<sequence>MPATASPTAVPDDREALQTLARSRERLVEQLHRRIVGQQGVIDHLLVCLFAGGHGLFVGVPGLAKTLLVSSLAQALELQFSRVQFTPDLMPADITGSDVLEEDPVSGRRNFRFVPGPVFCNLLLADEINRTPPKTQAALLQAMQEARVSAGGRTHPLPLPFHVFATQNPIEQEGTYPLPEAQLDRFMLQIVVGYPSEEDERHIVALGAEQARELQPLLTPAELTAHQALVRRIPVPASVVAHAVALLRATRPSESTCPKGLRELIQWGAGPRAGQQLVAAAQARAALDGRPAVTTDDVRALAAPVLAHRLVRSFIAESRGVGADELVAQVLAAVRA</sequence>
<dbReference type="STRING" id="54.SAMN02745121_06457"/>
<reference evidence="7" key="1">
    <citation type="submission" date="2016-10" db="EMBL/GenBank/DDBJ databases">
        <authorList>
            <person name="Varghese N."/>
            <person name="Submissions S."/>
        </authorList>
    </citation>
    <scope>NUCLEOTIDE SEQUENCE [LARGE SCALE GENOMIC DNA]</scope>
    <source>
        <strain evidence="7">ATCC 25963</strain>
    </source>
</reference>
<dbReference type="PIRSF" id="PIRSF002849">
    <property type="entry name" value="AAA_ATPase_chaperone_MoxR_prd"/>
    <property type="match status" value="1"/>
</dbReference>
<dbReference type="InterPro" id="IPR027417">
    <property type="entry name" value="P-loop_NTPase"/>
</dbReference>
<dbReference type="EMBL" id="FOMX01000025">
    <property type="protein sequence ID" value="SFF00527.1"/>
    <property type="molecule type" value="Genomic_DNA"/>
</dbReference>
<feature type="domain" description="ChlI/MoxR AAA lid" evidence="5">
    <location>
        <begin position="263"/>
        <end position="327"/>
    </location>
</feature>
<dbReference type="Pfam" id="PF07726">
    <property type="entry name" value="AAA_3"/>
    <property type="match status" value="1"/>
</dbReference>
<dbReference type="CDD" id="cd00009">
    <property type="entry name" value="AAA"/>
    <property type="match status" value="1"/>
</dbReference>
<dbReference type="AlphaFoldDB" id="A0A1I2F6R1"/>
<feature type="domain" description="ATPase AAA-3" evidence="4">
    <location>
        <begin position="54"/>
        <end position="188"/>
    </location>
</feature>
<dbReference type="Proteomes" id="UP000199400">
    <property type="component" value="Unassembled WGS sequence"/>
</dbReference>
<dbReference type="PANTHER" id="PTHR42759:SF1">
    <property type="entry name" value="MAGNESIUM-CHELATASE SUBUNIT CHLD"/>
    <property type="match status" value="1"/>
</dbReference>
<evidence type="ECO:0000256" key="3">
    <source>
        <dbReference type="ARBA" id="ARBA00061607"/>
    </source>
</evidence>
<dbReference type="Gene3D" id="3.40.50.300">
    <property type="entry name" value="P-loop containing nucleotide triphosphate hydrolases"/>
    <property type="match status" value="1"/>
</dbReference>
<evidence type="ECO:0000313" key="7">
    <source>
        <dbReference type="Proteomes" id="UP000199400"/>
    </source>
</evidence>
<dbReference type="GO" id="GO:0005524">
    <property type="term" value="F:ATP binding"/>
    <property type="evidence" value="ECO:0007669"/>
    <property type="project" value="UniProtKB-KW"/>
</dbReference>
<dbReference type="InterPro" id="IPR041628">
    <property type="entry name" value="ChlI/MoxR_AAA_lid"/>
</dbReference>
<name>A0A1I2F6R1_9BACT</name>
<proteinExistence type="inferred from homology"/>
<evidence type="ECO:0000256" key="1">
    <source>
        <dbReference type="ARBA" id="ARBA00022741"/>
    </source>
</evidence>
<accession>A0A1I2F6R1</accession>
<dbReference type="SUPFAM" id="SSF52540">
    <property type="entry name" value="P-loop containing nucleoside triphosphate hydrolases"/>
    <property type="match status" value="1"/>
</dbReference>
<dbReference type="Gene3D" id="1.10.8.80">
    <property type="entry name" value="Magnesium chelatase subunit I, C-Terminal domain"/>
    <property type="match status" value="1"/>
</dbReference>
<keyword evidence="2" id="KW-0067">ATP-binding</keyword>
<dbReference type="InterPro" id="IPR011703">
    <property type="entry name" value="ATPase_AAA-3"/>
</dbReference>
<evidence type="ECO:0000259" key="5">
    <source>
        <dbReference type="Pfam" id="PF17863"/>
    </source>
</evidence>
<evidence type="ECO:0000259" key="4">
    <source>
        <dbReference type="Pfam" id="PF07726"/>
    </source>
</evidence>
<evidence type="ECO:0000256" key="2">
    <source>
        <dbReference type="ARBA" id="ARBA00022840"/>
    </source>
</evidence>
<organism evidence="6 7">
    <name type="scientific">Nannocystis exedens</name>
    <dbReference type="NCBI Taxonomy" id="54"/>
    <lineage>
        <taxon>Bacteria</taxon>
        <taxon>Pseudomonadati</taxon>
        <taxon>Myxococcota</taxon>
        <taxon>Polyangia</taxon>
        <taxon>Nannocystales</taxon>
        <taxon>Nannocystaceae</taxon>
        <taxon>Nannocystis</taxon>
    </lineage>
</organism>
<dbReference type="FunFam" id="3.40.50.300:FF:000640">
    <property type="entry name" value="MoxR family ATPase"/>
    <property type="match status" value="1"/>
</dbReference>
<gene>
    <name evidence="6" type="ORF">SAMN02745121_06457</name>
</gene>
<dbReference type="Pfam" id="PF17863">
    <property type="entry name" value="AAA_lid_2"/>
    <property type="match status" value="1"/>
</dbReference>
<comment type="similarity">
    <text evidence="3">Belongs to the MoxR family.</text>
</comment>
<protein>
    <submittedName>
        <fullName evidence="6">MoxR-like ATPase</fullName>
    </submittedName>
</protein>
<evidence type="ECO:0000313" key="6">
    <source>
        <dbReference type="EMBL" id="SFF00527.1"/>
    </source>
</evidence>